<accession>A0A8T1LXL9</accession>
<dbReference type="GO" id="GO:0003924">
    <property type="term" value="F:GTPase activity"/>
    <property type="evidence" value="ECO:0007669"/>
    <property type="project" value="InterPro"/>
</dbReference>
<dbReference type="PANTHER" id="PTHR47979">
    <property type="entry name" value="DRAB11-RELATED"/>
    <property type="match status" value="1"/>
</dbReference>
<dbReference type="Pfam" id="PF00071">
    <property type="entry name" value="Ras"/>
    <property type="match status" value="1"/>
</dbReference>
<reference evidence="2 3" key="1">
    <citation type="journal article" date="2018" name="Biotechnol. Adv.">
        <title>Improved genomic resources and new bioinformatic workflow for the carcinogenic parasite Clonorchis sinensis: Biotechnological implications.</title>
        <authorList>
            <person name="Wang D."/>
            <person name="Korhonen P.K."/>
            <person name="Gasser R.B."/>
            <person name="Young N.D."/>
        </authorList>
    </citation>
    <scope>NUCLEOTIDE SEQUENCE [LARGE SCALE GENOMIC DNA]</scope>
    <source>
        <strain evidence="2">Cs-k2</strain>
    </source>
</reference>
<proteinExistence type="inferred from homology"/>
<dbReference type="OrthoDB" id="9989112at2759"/>
<dbReference type="PRINTS" id="PR00449">
    <property type="entry name" value="RASTRNSFRMNG"/>
</dbReference>
<dbReference type="NCBIfam" id="TIGR00231">
    <property type="entry name" value="small_GTP"/>
    <property type="match status" value="1"/>
</dbReference>
<dbReference type="AlphaFoldDB" id="A0A8T1LXL9"/>
<evidence type="ECO:0000313" key="3">
    <source>
        <dbReference type="Proteomes" id="UP000286415"/>
    </source>
</evidence>
<comment type="caution">
    <text evidence="2">The sequence shown here is derived from an EMBL/GenBank/DDBJ whole genome shotgun (WGS) entry which is preliminary data.</text>
</comment>
<keyword evidence="3" id="KW-1185">Reference proteome</keyword>
<protein>
    <submittedName>
        <fullName evidence="2">Ras- protein Rab-11B</fullName>
    </submittedName>
</protein>
<dbReference type="Gene3D" id="3.40.50.300">
    <property type="entry name" value="P-loop containing nucleotide triphosphate hydrolases"/>
    <property type="match status" value="1"/>
</dbReference>
<sequence>MTADYEETEIFDYVFKIILVGDLGVGKTTLLSRFTGDKFSLSSTAEDGMRCVQTNIAVGDIIVQTQIWDVTEEEQYHSLPGIYFEGAHGALIVYDITKSETFENVTEWLSEIHRCTNNECVVLLTGNKCDLEENRTVLAGMAEEFARSVQVLFIETSARHGDNVETAFEKLISECYERKRSNGIQIGD</sequence>
<dbReference type="SMART" id="SM00175">
    <property type="entry name" value="RAB"/>
    <property type="match status" value="1"/>
</dbReference>
<dbReference type="Proteomes" id="UP000286415">
    <property type="component" value="Unassembled WGS sequence"/>
</dbReference>
<dbReference type="FunFam" id="3.40.50.300:FF:001329">
    <property type="entry name" value="Small GTP-binding protein, putative"/>
    <property type="match status" value="1"/>
</dbReference>
<name>A0A8T1LXL9_CLOSI</name>
<dbReference type="InterPro" id="IPR001806">
    <property type="entry name" value="Small_GTPase"/>
</dbReference>
<dbReference type="InterPro" id="IPR050209">
    <property type="entry name" value="Rab_GTPases_membrane_traffic"/>
</dbReference>
<dbReference type="PROSITE" id="PS51421">
    <property type="entry name" value="RAS"/>
    <property type="match status" value="1"/>
</dbReference>
<evidence type="ECO:0000256" key="1">
    <source>
        <dbReference type="ARBA" id="ARBA00006270"/>
    </source>
</evidence>
<dbReference type="EMBL" id="NIRI02000077">
    <property type="protein sequence ID" value="KAG5441326.1"/>
    <property type="molecule type" value="Genomic_DNA"/>
</dbReference>
<organism evidence="2 3">
    <name type="scientific">Clonorchis sinensis</name>
    <name type="common">Chinese liver fluke</name>
    <dbReference type="NCBI Taxonomy" id="79923"/>
    <lineage>
        <taxon>Eukaryota</taxon>
        <taxon>Metazoa</taxon>
        <taxon>Spiralia</taxon>
        <taxon>Lophotrochozoa</taxon>
        <taxon>Platyhelminthes</taxon>
        <taxon>Trematoda</taxon>
        <taxon>Digenea</taxon>
        <taxon>Opisthorchiida</taxon>
        <taxon>Opisthorchiata</taxon>
        <taxon>Opisthorchiidae</taxon>
        <taxon>Clonorchis</taxon>
    </lineage>
</organism>
<comment type="similarity">
    <text evidence="1">Belongs to the small GTPase superfamily. Rab family.</text>
</comment>
<dbReference type="InterPro" id="IPR027417">
    <property type="entry name" value="P-loop_NTPase"/>
</dbReference>
<dbReference type="SMART" id="SM00174">
    <property type="entry name" value="RHO"/>
    <property type="match status" value="1"/>
</dbReference>
<evidence type="ECO:0000313" key="2">
    <source>
        <dbReference type="EMBL" id="KAG5441326.1"/>
    </source>
</evidence>
<dbReference type="PROSITE" id="PS51419">
    <property type="entry name" value="RAB"/>
    <property type="match status" value="1"/>
</dbReference>
<dbReference type="InterPro" id="IPR005225">
    <property type="entry name" value="Small_GTP-bd"/>
</dbReference>
<gene>
    <name evidence="2" type="ORF">CSKR_202148</name>
</gene>
<dbReference type="SMART" id="SM00173">
    <property type="entry name" value="RAS"/>
    <property type="match status" value="1"/>
</dbReference>
<reference evidence="2 3" key="2">
    <citation type="journal article" date="2021" name="Genomics">
        <title>High-quality reference genome for Clonorchis sinensis.</title>
        <authorList>
            <person name="Young N.D."/>
            <person name="Stroehlein A.J."/>
            <person name="Kinkar L."/>
            <person name="Wang T."/>
            <person name="Sohn W.M."/>
            <person name="Chang B.C.H."/>
            <person name="Kaur P."/>
            <person name="Weisz D."/>
            <person name="Dudchenko O."/>
            <person name="Aiden E.L."/>
            <person name="Korhonen P.K."/>
            <person name="Gasser R.B."/>
        </authorList>
    </citation>
    <scope>NUCLEOTIDE SEQUENCE [LARGE SCALE GENOMIC DNA]</scope>
    <source>
        <strain evidence="2">Cs-k2</strain>
    </source>
</reference>
<dbReference type="GO" id="GO:0005525">
    <property type="term" value="F:GTP binding"/>
    <property type="evidence" value="ECO:0007669"/>
    <property type="project" value="InterPro"/>
</dbReference>
<dbReference type="SUPFAM" id="SSF52540">
    <property type="entry name" value="P-loop containing nucleoside triphosphate hydrolases"/>
    <property type="match status" value="1"/>
</dbReference>